<name>A0A1R3H220_COCAP</name>
<evidence type="ECO:0000313" key="3">
    <source>
        <dbReference type="Proteomes" id="UP000188268"/>
    </source>
</evidence>
<dbReference type="AlphaFoldDB" id="A0A1R3H220"/>
<organism evidence="2 3">
    <name type="scientific">Corchorus capsularis</name>
    <name type="common">Jute</name>
    <dbReference type="NCBI Taxonomy" id="210143"/>
    <lineage>
        <taxon>Eukaryota</taxon>
        <taxon>Viridiplantae</taxon>
        <taxon>Streptophyta</taxon>
        <taxon>Embryophyta</taxon>
        <taxon>Tracheophyta</taxon>
        <taxon>Spermatophyta</taxon>
        <taxon>Magnoliopsida</taxon>
        <taxon>eudicotyledons</taxon>
        <taxon>Gunneridae</taxon>
        <taxon>Pentapetalae</taxon>
        <taxon>rosids</taxon>
        <taxon>malvids</taxon>
        <taxon>Malvales</taxon>
        <taxon>Malvaceae</taxon>
        <taxon>Grewioideae</taxon>
        <taxon>Apeibeae</taxon>
        <taxon>Corchorus</taxon>
    </lineage>
</organism>
<dbReference type="EMBL" id="AWWV01012821">
    <property type="protein sequence ID" value="OMO64290.1"/>
    <property type="molecule type" value="Genomic_DNA"/>
</dbReference>
<gene>
    <name evidence="2" type="ORF">CCACVL1_21868</name>
</gene>
<protein>
    <submittedName>
        <fullName evidence="2">Uncharacterized protein</fullName>
    </submittedName>
</protein>
<keyword evidence="3" id="KW-1185">Reference proteome</keyword>
<evidence type="ECO:0000313" key="2">
    <source>
        <dbReference type="EMBL" id="OMO64290.1"/>
    </source>
</evidence>
<proteinExistence type="predicted"/>
<comment type="caution">
    <text evidence="2">The sequence shown here is derived from an EMBL/GenBank/DDBJ whole genome shotgun (WGS) entry which is preliminary data.</text>
</comment>
<dbReference type="Gramene" id="OMO64290">
    <property type="protein sequence ID" value="OMO64290"/>
    <property type="gene ID" value="CCACVL1_21868"/>
</dbReference>
<sequence length="27" mass="3074">MEELKLEKRQGEKQTLEGKEKENNGGA</sequence>
<feature type="region of interest" description="Disordered" evidence="1">
    <location>
        <begin position="1"/>
        <end position="27"/>
    </location>
</feature>
<evidence type="ECO:0000256" key="1">
    <source>
        <dbReference type="SAM" id="MobiDB-lite"/>
    </source>
</evidence>
<accession>A0A1R3H220</accession>
<dbReference type="Proteomes" id="UP000188268">
    <property type="component" value="Unassembled WGS sequence"/>
</dbReference>
<reference evidence="2 3" key="1">
    <citation type="submission" date="2013-09" db="EMBL/GenBank/DDBJ databases">
        <title>Corchorus capsularis genome sequencing.</title>
        <authorList>
            <person name="Alam M."/>
            <person name="Haque M.S."/>
            <person name="Islam M.S."/>
            <person name="Emdad E.M."/>
            <person name="Islam M.M."/>
            <person name="Ahmed B."/>
            <person name="Halim A."/>
            <person name="Hossen Q.M.M."/>
            <person name="Hossain M.Z."/>
            <person name="Ahmed R."/>
            <person name="Khan M.M."/>
            <person name="Islam R."/>
            <person name="Rashid M.M."/>
            <person name="Khan S.A."/>
            <person name="Rahman M.S."/>
            <person name="Alam M."/>
        </authorList>
    </citation>
    <scope>NUCLEOTIDE SEQUENCE [LARGE SCALE GENOMIC DNA]</scope>
    <source>
        <strain evidence="3">cv. CVL-1</strain>
        <tissue evidence="2">Whole seedling</tissue>
    </source>
</reference>